<evidence type="ECO:0000256" key="4">
    <source>
        <dbReference type="ARBA" id="ARBA00020076"/>
    </source>
</evidence>
<dbReference type="Pfam" id="PF01127">
    <property type="entry name" value="Sdh_cyt"/>
    <property type="match status" value="1"/>
</dbReference>
<keyword evidence="8 13" id="KW-1133">Transmembrane helix</keyword>
<protein>
    <recommendedName>
        <fullName evidence="4">Succinate dehydrogenase cytochrome b556 subunit</fullName>
    </recommendedName>
</protein>
<dbReference type="OrthoDB" id="9799441at2"/>
<evidence type="ECO:0000256" key="9">
    <source>
        <dbReference type="ARBA" id="ARBA00023004"/>
    </source>
</evidence>
<proteinExistence type="inferred from homology"/>
<dbReference type="Proteomes" id="UP000235916">
    <property type="component" value="Unassembled WGS sequence"/>
</dbReference>
<evidence type="ECO:0000256" key="5">
    <source>
        <dbReference type="ARBA" id="ARBA00022617"/>
    </source>
</evidence>
<evidence type="ECO:0000256" key="11">
    <source>
        <dbReference type="ARBA" id="ARBA00025912"/>
    </source>
</evidence>
<dbReference type="GO" id="GO:0046872">
    <property type="term" value="F:metal ion binding"/>
    <property type="evidence" value="ECO:0007669"/>
    <property type="project" value="UniProtKB-KW"/>
</dbReference>
<dbReference type="AlphaFoldDB" id="A0A2N8KU97"/>
<evidence type="ECO:0000256" key="6">
    <source>
        <dbReference type="ARBA" id="ARBA00022692"/>
    </source>
</evidence>
<organism evidence="14 15">
    <name type="scientific">Kinneretia aquatilis</name>
    <dbReference type="NCBI Taxonomy" id="2070761"/>
    <lineage>
        <taxon>Bacteria</taxon>
        <taxon>Pseudomonadati</taxon>
        <taxon>Pseudomonadota</taxon>
        <taxon>Betaproteobacteria</taxon>
        <taxon>Burkholderiales</taxon>
        <taxon>Sphaerotilaceae</taxon>
        <taxon>Roseateles</taxon>
    </lineage>
</organism>
<dbReference type="SUPFAM" id="SSF81343">
    <property type="entry name" value="Fumarate reductase respiratory complex transmembrane subunits"/>
    <property type="match status" value="1"/>
</dbReference>
<dbReference type="GO" id="GO:0006099">
    <property type="term" value="P:tricarboxylic acid cycle"/>
    <property type="evidence" value="ECO:0007669"/>
    <property type="project" value="InterPro"/>
</dbReference>
<dbReference type="CDD" id="cd03499">
    <property type="entry name" value="SQR_TypeC_SdhC"/>
    <property type="match status" value="1"/>
</dbReference>
<dbReference type="RefSeq" id="WP_102766958.1">
    <property type="nucleotide sequence ID" value="NZ_CP124551.1"/>
</dbReference>
<keyword evidence="7 12" id="KW-0479">Metal-binding</keyword>
<evidence type="ECO:0000256" key="8">
    <source>
        <dbReference type="ARBA" id="ARBA00022989"/>
    </source>
</evidence>
<evidence type="ECO:0000256" key="1">
    <source>
        <dbReference type="ARBA" id="ARBA00004050"/>
    </source>
</evidence>
<evidence type="ECO:0000313" key="15">
    <source>
        <dbReference type="Proteomes" id="UP000235916"/>
    </source>
</evidence>
<dbReference type="NCBIfam" id="TIGR02970">
    <property type="entry name" value="succ_dehyd_cytB"/>
    <property type="match status" value="1"/>
</dbReference>
<reference evidence="14 15" key="1">
    <citation type="submission" date="2018-01" db="EMBL/GenBank/DDBJ databases">
        <title>Draft genome sequence of Paucibacter aquatile CR182 isolated from freshwater of the Nakdong River.</title>
        <authorList>
            <person name="Choi A."/>
            <person name="Chung E.J."/>
        </authorList>
    </citation>
    <scope>NUCLEOTIDE SEQUENCE [LARGE SCALE GENOMIC DNA]</scope>
    <source>
        <strain evidence="14 15">CR182</strain>
    </source>
</reference>
<comment type="subcellular location">
    <subcellularLocation>
        <location evidence="2">Membrane</location>
    </subcellularLocation>
</comment>
<comment type="similarity">
    <text evidence="3">Belongs to the cytochrome b560 family.</text>
</comment>
<feature type="transmembrane region" description="Helical" evidence="13">
    <location>
        <begin position="124"/>
        <end position="143"/>
    </location>
</feature>
<comment type="subunit">
    <text evidence="11">Part of an enzyme complex containing four subunits: a flavoprotein, an iron-sulfur protein, plus two membrane-anchoring proteins, SdhC and SdhD. The complex can form homotrimers.</text>
</comment>
<feature type="transmembrane region" description="Helical" evidence="13">
    <location>
        <begin position="76"/>
        <end position="97"/>
    </location>
</feature>
<name>A0A2N8KU97_9BURK</name>
<evidence type="ECO:0000256" key="13">
    <source>
        <dbReference type="SAM" id="Phobius"/>
    </source>
</evidence>
<dbReference type="InterPro" id="IPR014314">
    <property type="entry name" value="Succ_DH_cytb556"/>
</dbReference>
<dbReference type="EMBL" id="POSP01000003">
    <property type="protein sequence ID" value="PND37035.1"/>
    <property type="molecule type" value="Genomic_DNA"/>
</dbReference>
<comment type="function">
    <text evidence="1">Membrane-anchoring subunit of succinate dehydrogenase (SDH).</text>
</comment>
<keyword evidence="5 12" id="KW-0349">Heme</keyword>
<dbReference type="InterPro" id="IPR000701">
    <property type="entry name" value="SuccDH_FuR_B_TM-su"/>
</dbReference>
<feature type="binding site" description="axial binding residue" evidence="12">
    <location>
        <position position="99"/>
    </location>
    <ligand>
        <name>heme</name>
        <dbReference type="ChEBI" id="CHEBI:30413"/>
        <note>ligand shared with second transmembrane subunit</note>
    </ligand>
    <ligandPart>
        <name>Fe</name>
        <dbReference type="ChEBI" id="CHEBI:18248"/>
    </ligandPart>
</feature>
<feature type="transmembrane region" description="Helical" evidence="13">
    <location>
        <begin position="36"/>
        <end position="56"/>
    </location>
</feature>
<evidence type="ECO:0000256" key="2">
    <source>
        <dbReference type="ARBA" id="ARBA00004370"/>
    </source>
</evidence>
<keyword evidence="10 13" id="KW-0472">Membrane</keyword>
<dbReference type="GO" id="GO:0009055">
    <property type="term" value="F:electron transfer activity"/>
    <property type="evidence" value="ECO:0007669"/>
    <property type="project" value="InterPro"/>
</dbReference>
<dbReference type="InterPro" id="IPR034804">
    <property type="entry name" value="SQR/QFR_C/D"/>
</dbReference>
<evidence type="ECO:0000256" key="10">
    <source>
        <dbReference type="ARBA" id="ARBA00023136"/>
    </source>
</evidence>
<comment type="caution">
    <text evidence="14">The sequence shown here is derived from an EMBL/GenBank/DDBJ whole genome shotgun (WGS) entry which is preliminary data.</text>
</comment>
<dbReference type="PIRSF" id="PIRSF000178">
    <property type="entry name" value="SDH_cyt_b560"/>
    <property type="match status" value="1"/>
</dbReference>
<accession>A0A2N8KU97</accession>
<dbReference type="Gene3D" id="1.20.1300.10">
    <property type="entry name" value="Fumarate reductase/succinate dehydrogenase, transmembrane subunit"/>
    <property type="match status" value="1"/>
</dbReference>
<evidence type="ECO:0000256" key="7">
    <source>
        <dbReference type="ARBA" id="ARBA00022723"/>
    </source>
</evidence>
<keyword evidence="9 12" id="KW-0408">Iron</keyword>
<dbReference type="GO" id="GO:0016020">
    <property type="term" value="C:membrane"/>
    <property type="evidence" value="ECO:0007669"/>
    <property type="project" value="UniProtKB-SubCell"/>
</dbReference>
<sequence length="146" mass="16260">MTDATNSKAKNRPVYRNIHVTEIISYRLPPAGIVSILHRISGLLMFLLLPFIIWMFDTSVSSEISYESFTNAFVAGIGFVPAWFVKLTVLGLIWGYLHHFIAGVRHLWMDATHSVSKEQGHSSAVITLALSVLLTLLLGAKLFGLY</sequence>
<evidence type="ECO:0000256" key="3">
    <source>
        <dbReference type="ARBA" id="ARBA00007244"/>
    </source>
</evidence>
<keyword evidence="15" id="KW-1185">Reference proteome</keyword>
<keyword evidence="6 13" id="KW-0812">Transmembrane</keyword>
<evidence type="ECO:0000256" key="12">
    <source>
        <dbReference type="PIRSR" id="PIRSR000178-1"/>
    </source>
</evidence>
<gene>
    <name evidence="14" type="primary">sdhC</name>
    <name evidence="14" type="ORF">C1O66_05445</name>
</gene>
<comment type="cofactor">
    <cofactor evidence="12">
        <name>heme</name>
        <dbReference type="ChEBI" id="CHEBI:30413"/>
    </cofactor>
    <text evidence="12">The heme is bound between the two transmembrane subunits.</text>
</comment>
<evidence type="ECO:0000313" key="14">
    <source>
        <dbReference type="EMBL" id="PND37035.1"/>
    </source>
</evidence>